<organism evidence="4 5">
    <name type="scientific">Bacteroides pectinophilus CAG:437</name>
    <dbReference type="NCBI Taxonomy" id="1263051"/>
    <lineage>
        <taxon>Bacteria</taxon>
        <taxon>Bacillati</taxon>
        <taxon>Bacillota</taxon>
        <taxon>Clostridia</taxon>
        <taxon>Eubacteriales</taxon>
    </lineage>
</organism>
<gene>
    <name evidence="4" type="ORF">BN656_00698</name>
</gene>
<dbReference type="PANTHER" id="PTHR32089">
    <property type="entry name" value="METHYL-ACCEPTING CHEMOTAXIS PROTEIN MCPB"/>
    <property type="match status" value="1"/>
</dbReference>
<dbReference type="PROSITE" id="PS50111">
    <property type="entry name" value="CHEMOTAXIS_TRANSDUC_2"/>
    <property type="match status" value="1"/>
</dbReference>
<dbReference type="SMART" id="SM00283">
    <property type="entry name" value="MA"/>
    <property type="match status" value="1"/>
</dbReference>
<dbReference type="AlphaFoldDB" id="R7ACJ2"/>
<feature type="domain" description="Methyl-accepting transducer" evidence="3">
    <location>
        <begin position="78"/>
        <end position="299"/>
    </location>
</feature>
<reference evidence="4" key="1">
    <citation type="submission" date="2012-11" db="EMBL/GenBank/DDBJ databases">
        <title>Dependencies among metagenomic species, viruses, plasmids and units of genetic variation.</title>
        <authorList>
            <person name="Nielsen H.B."/>
            <person name="Almeida M."/>
            <person name="Juncker A.S."/>
            <person name="Rasmussen S."/>
            <person name="Li J."/>
            <person name="Sunagawa S."/>
            <person name="Plichta D."/>
            <person name="Gautier L."/>
            <person name="Le Chatelier E."/>
            <person name="Peletier E."/>
            <person name="Bonde I."/>
            <person name="Nielsen T."/>
            <person name="Manichanh C."/>
            <person name="Arumugam M."/>
            <person name="Batto J."/>
            <person name="Santos M.B.Q.D."/>
            <person name="Blom N."/>
            <person name="Borruel N."/>
            <person name="Burgdorf K.S."/>
            <person name="Boumezbeur F."/>
            <person name="Casellas F."/>
            <person name="Dore J."/>
            <person name="Guarner F."/>
            <person name="Hansen T."/>
            <person name="Hildebrand F."/>
            <person name="Kaas R.S."/>
            <person name="Kennedy S."/>
            <person name="Kristiansen K."/>
            <person name="Kultima J.R."/>
            <person name="Leonard P."/>
            <person name="Levenez F."/>
            <person name="Lund O."/>
            <person name="Moumen B."/>
            <person name="Le Paslier D."/>
            <person name="Pons N."/>
            <person name="Pedersen O."/>
            <person name="Prifti E."/>
            <person name="Qin J."/>
            <person name="Raes J."/>
            <person name="Tap J."/>
            <person name="Tims S."/>
            <person name="Ussery D.W."/>
            <person name="Yamada T."/>
            <person name="MetaHit consortium"/>
            <person name="Renault P."/>
            <person name="Sicheritz-Ponten T."/>
            <person name="Bork P."/>
            <person name="Wang J."/>
            <person name="Brunak S."/>
            <person name="Ehrlich S.D."/>
        </authorList>
    </citation>
    <scope>NUCLEOTIDE SEQUENCE [LARGE SCALE GENOMIC DNA]</scope>
</reference>
<keyword evidence="1 2" id="KW-0807">Transducer</keyword>
<evidence type="ECO:0000313" key="5">
    <source>
        <dbReference type="Proteomes" id="UP000018141"/>
    </source>
</evidence>
<evidence type="ECO:0000259" key="3">
    <source>
        <dbReference type="PROSITE" id="PS50111"/>
    </source>
</evidence>
<dbReference type="Gene3D" id="1.10.287.950">
    <property type="entry name" value="Methyl-accepting chemotaxis protein"/>
    <property type="match status" value="1"/>
</dbReference>
<evidence type="ECO:0000256" key="1">
    <source>
        <dbReference type="ARBA" id="ARBA00023224"/>
    </source>
</evidence>
<dbReference type="EMBL" id="CBHH010000025">
    <property type="protein sequence ID" value="CDD56035.1"/>
    <property type="molecule type" value="Genomic_DNA"/>
</dbReference>
<dbReference type="SUPFAM" id="SSF58104">
    <property type="entry name" value="Methyl-accepting chemotaxis protein (MCP) signaling domain"/>
    <property type="match status" value="1"/>
</dbReference>
<evidence type="ECO:0000313" key="4">
    <source>
        <dbReference type="EMBL" id="CDD56035.1"/>
    </source>
</evidence>
<accession>R7ACJ2</accession>
<dbReference type="Gene3D" id="1.20.120.30">
    <property type="entry name" value="Aspartate receptor, ligand-binding domain"/>
    <property type="match status" value="1"/>
</dbReference>
<sequence length="471" mass="52592">MFGHKKERTESNSDLKLLLESMDKVIEGKFDPIDTSAFTDGAVGEKLNNVLDAFRKSNNNFVMRANEAMQSIGDNSYVKNMLDQVESQTVTINEMQESSGNLENSINDITNSIEHIRSSSHNVLQATNDSAEGMRVSAKVVKDSTEEINNINLQIQDFQEKITKISEIIDMVKKVASQSNLLALNASIEAARAGEAGKGFAVVADQVRELSNSTSASADDVVKYVGELQTSIAELAASMDATTKKLEDGNKRVEDSIANINAMESQMNDVTDEVDSIYHAIDKQSAYTKDLSKVIGQITDSYSVLSQDCHDTGEHIYKIGRYIDTLRSDMFRGFSDVTLLDRMKIFSIDHFILTWRVYNNAVGFESLKLTQLNNATGPNACKFGKWAQSVTDTKITSSSQFKDMVQCHNDIHNNASESWKAKDAGNTELAIEYFNKALEAYYRFDESVKRMMDFMRANGEKDMTQIVVFRK</sequence>
<dbReference type="Pfam" id="PF00015">
    <property type="entry name" value="MCPsignal"/>
    <property type="match status" value="1"/>
</dbReference>
<name>R7ACJ2_9FIRM</name>
<dbReference type="Proteomes" id="UP000018141">
    <property type="component" value="Unassembled WGS sequence"/>
</dbReference>
<protein>
    <recommendedName>
        <fullName evidence="3">Methyl-accepting transducer domain-containing protein</fullName>
    </recommendedName>
</protein>
<evidence type="ECO:0000256" key="2">
    <source>
        <dbReference type="PROSITE-ProRule" id="PRU00284"/>
    </source>
</evidence>
<proteinExistence type="predicted"/>
<dbReference type="PANTHER" id="PTHR32089:SF112">
    <property type="entry name" value="LYSOZYME-LIKE PROTEIN-RELATED"/>
    <property type="match status" value="1"/>
</dbReference>
<dbReference type="InterPro" id="IPR004089">
    <property type="entry name" value="MCPsignal_dom"/>
</dbReference>
<dbReference type="GO" id="GO:0016020">
    <property type="term" value="C:membrane"/>
    <property type="evidence" value="ECO:0007669"/>
    <property type="project" value="InterPro"/>
</dbReference>
<dbReference type="GO" id="GO:0007165">
    <property type="term" value="P:signal transduction"/>
    <property type="evidence" value="ECO:0007669"/>
    <property type="project" value="UniProtKB-KW"/>
</dbReference>
<dbReference type="Pfam" id="PF13682">
    <property type="entry name" value="CZB"/>
    <property type="match status" value="1"/>
</dbReference>
<comment type="caution">
    <text evidence="4">The sequence shown here is derived from an EMBL/GenBank/DDBJ whole genome shotgun (WGS) entry which is preliminary data.</text>
</comment>
<dbReference type="InterPro" id="IPR025991">
    <property type="entry name" value="Chemoreceptor_zinc-bind_dom"/>
</dbReference>